<comment type="caution">
    <text evidence="6">The sequence shown here is derived from an EMBL/GenBank/DDBJ whole genome shotgun (WGS) entry which is preliminary data.</text>
</comment>
<dbReference type="GO" id="GO:0006284">
    <property type="term" value="P:base-excision repair"/>
    <property type="evidence" value="ECO:0007669"/>
    <property type="project" value="InterPro"/>
</dbReference>
<sequence>MRPLRRAFYARSPVVVARALLGRMLVRETRAGKLAGVIVEVEAYGGARDPASHAYRGETPRNRVMFGPPGHAYVYVSYGIHHCLNVVTGRPGEASAVLVRALAAVAGEKAMARRRGVADPDRLMRGPGCVAQALGLTRAEDGADLTRGPLWIADRPADRDGRAIAAGRRIGITRAVARRWRFYLAGHPCVSAPRRTARRTKTLHR</sequence>
<dbReference type="SUPFAM" id="SSF50486">
    <property type="entry name" value="FMT C-terminal domain-like"/>
    <property type="match status" value="1"/>
</dbReference>
<dbReference type="GO" id="GO:0003905">
    <property type="term" value="F:alkylbase DNA N-glycosylase activity"/>
    <property type="evidence" value="ECO:0007669"/>
    <property type="project" value="InterPro"/>
</dbReference>
<keyword evidence="4 5" id="KW-0234">DNA repair</keyword>
<evidence type="ECO:0000256" key="3">
    <source>
        <dbReference type="ARBA" id="ARBA00022801"/>
    </source>
</evidence>
<evidence type="ECO:0000256" key="1">
    <source>
        <dbReference type="ARBA" id="ARBA00009232"/>
    </source>
</evidence>
<dbReference type="PANTHER" id="PTHR10429">
    <property type="entry name" value="DNA-3-METHYLADENINE GLYCOSYLASE"/>
    <property type="match status" value="1"/>
</dbReference>
<dbReference type="NCBIfam" id="NF002003">
    <property type="entry name" value="PRK00802.1-3"/>
    <property type="match status" value="1"/>
</dbReference>
<dbReference type="AlphaFoldDB" id="A0A9D6L6N5"/>
<dbReference type="InterPro" id="IPR036995">
    <property type="entry name" value="MPG_sf"/>
</dbReference>
<organism evidence="6 7">
    <name type="scientific">Eiseniibacteriota bacterium</name>
    <dbReference type="NCBI Taxonomy" id="2212470"/>
    <lineage>
        <taxon>Bacteria</taxon>
        <taxon>Candidatus Eiseniibacteriota</taxon>
    </lineage>
</organism>
<evidence type="ECO:0000313" key="6">
    <source>
        <dbReference type="EMBL" id="MBI3538834.1"/>
    </source>
</evidence>
<reference evidence="6" key="1">
    <citation type="submission" date="2020-07" db="EMBL/GenBank/DDBJ databases">
        <title>Huge and variable diversity of episymbiotic CPR bacteria and DPANN archaea in groundwater ecosystems.</title>
        <authorList>
            <person name="He C.Y."/>
            <person name="Keren R."/>
            <person name="Whittaker M."/>
            <person name="Farag I.F."/>
            <person name="Doudna J."/>
            <person name="Cate J.H.D."/>
            <person name="Banfield J.F."/>
        </authorList>
    </citation>
    <scope>NUCLEOTIDE SEQUENCE</scope>
    <source>
        <strain evidence="6">NC_groundwater_928_Pr1_S-0.2um_72_17</strain>
    </source>
</reference>
<dbReference type="Gene3D" id="3.10.300.10">
    <property type="entry name" value="Methylpurine-DNA glycosylase (MPG)"/>
    <property type="match status" value="1"/>
</dbReference>
<keyword evidence="2 5" id="KW-0227">DNA damage</keyword>
<keyword evidence="6" id="KW-0326">Glycosidase</keyword>
<evidence type="ECO:0000256" key="4">
    <source>
        <dbReference type="ARBA" id="ARBA00023204"/>
    </source>
</evidence>
<dbReference type="EC" id="3.2.2.-" evidence="5"/>
<dbReference type="NCBIfam" id="TIGR00567">
    <property type="entry name" value="3mg"/>
    <property type="match status" value="1"/>
</dbReference>
<comment type="similarity">
    <text evidence="1 5">Belongs to the DNA glycosylase MPG family.</text>
</comment>
<dbReference type="HAMAP" id="MF_00527">
    <property type="entry name" value="3MGH"/>
    <property type="match status" value="1"/>
</dbReference>
<dbReference type="EMBL" id="JACQAY010000033">
    <property type="protein sequence ID" value="MBI3538834.1"/>
    <property type="molecule type" value="Genomic_DNA"/>
</dbReference>
<dbReference type="Proteomes" id="UP000807850">
    <property type="component" value="Unassembled WGS sequence"/>
</dbReference>
<proteinExistence type="inferred from homology"/>
<gene>
    <name evidence="6" type="ORF">HY076_00980</name>
</gene>
<dbReference type="CDD" id="cd00540">
    <property type="entry name" value="AAG"/>
    <property type="match status" value="1"/>
</dbReference>
<keyword evidence="3 5" id="KW-0378">Hydrolase</keyword>
<accession>A0A9D6L6N5</accession>
<dbReference type="InterPro" id="IPR011034">
    <property type="entry name" value="Formyl_transferase-like_C_sf"/>
</dbReference>
<evidence type="ECO:0000256" key="5">
    <source>
        <dbReference type="HAMAP-Rule" id="MF_00527"/>
    </source>
</evidence>
<dbReference type="FunFam" id="3.10.300.10:FF:000001">
    <property type="entry name" value="Putative 3-methyladenine DNA glycosylase"/>
    <property type="match status" value="1"/>
</dbReference>
<name>A0A9D6L6N5_UNCEI</name>
<protein>
    <recommendedName>
        <fullName evidence="5">Putative 3-methyladenine DNA glycosylase</fullName>
        <ecNumber evidence="5">3.2.2.-</ecNumber>
    </recommendedName>
</protein>
<evidence type="ECO:0000313" key="7">
    <source>
        <dbReference type="Proteomes" id="UP000807850"/>
    </source>
</evidence>
<dbReference type="GO" id="GO:0003677">
    <property type="term" value="F:DNA binding"/>
    <property type="evidence" value="ECO:0007669"/>
    <property type="project" value="InterPro"/>
</dbReference>
<dbReference type="InterPro" id="IPR003180">
    <property type="entry name" value="MPG"/>
</dbReference>
<dbReference type="PANTHER" id="PTHR10429:SF0">
    <property type="entry name" value="DNA-3-METHYLADENINE GLYCOSYLASE"/>
    <property type="match status" value="1"/>
</dbReference>
<dbReference type="Pfam" id="PF02245">
    <property type="entry name" value="Pur_DNA_glyco"/>
    <property type="match status" value="1"/>
</dbReference>
<evidence type="ECO:0000256" key="2">
    <source>
        <dbReference type="ARBA" id="ARBA00022763"/>
    </source>
</evidence>